<feature type="compositionally biased region" description="Basic residues" evidence="1">
    <location>
        <begin position="146"/>
        <end position="162"/>
    </location>
</feature>
<dbReference type="STRING" id="685588.A0A067TY79"/>
<reference evidence="3" key="1">
    <citation type="journal article" date="2014" name="Proc. Natl. Acad. Sci. U.S.A.">
        <title>Extensive sampling of basidiomycete genomes demonstrates inadequacy of the white-rot/brown-rot paradigm for wood decay fungi.</title>
        <authorList>
            <person name="Riley R."/>
            <person name="Salamov A.A."/>
            <person name="Brown D.W."/>
            <person name="Nagy L.G."/>
            <person name="Floudas D."/>
            <person name="Held B.W."/>
            <person name="Levasseur A."/>
            <person name="Lombard V."/>
            <person name="Morin E."/>
            <person name="Otillar R."/>
            <person name="Lindquist E.A."/>
            <person name="Sun H."/>
            <person name="LaButti K.M."/>
            <person name="Schmutz J."/>
            <person name="Jabbour D."/>
            <person name="Luo H."/>
            <person name="Baker S.E."/>
            <person name="Pisabarro A.G."/>
            <person name="Walton J.D."/>
            <person name="Blanchette R.A."/>
            <person name="Henrissat B."/>
            <person name="Martin F."/>
            <person name="Cullen D."/>
            <person name="Hibbett D.S."/>
            <person name="Grigoriev I.V."/>
        </authorList>
    </citation>
    <scope>NUCLEOTIDE SEQUENCE [LARGE SCALE GENOMIC DNA]</scope>
    <source>
        <strain evidence="3">CBS 339.88</strain>
    </source>
</reference>
<name>A0A067TY79_GALM3</name>
<protein>
    <submittedName>
        <fullName evidence="2">Uncharacterized protein</fullName>
    </submittedName>
</protein>
<evidence type="ECO:0000313" key="2">
    <source>
        <dbReference type="EMBL" id="KDR84929.1"/>
    </source>
</evidence>
<dbReference type="AlphaFoldDB" id="A0A067TY79"/>
<feature type="region of interest" description="Disordered" evidence="1">
    <location>
        <begin position="140"/>
        <end position="168"/>
    </location>
</feature>
<sequence>MTEYDYSPEGYERFLATQNRIANWVDQTEQSRPQFEHPFQPGSAAGPSMRPGNLSYDSHRKLSKRSPPASPTHPYPPQMQQPRQLFPHPPAPGSESSDDYGDGPGPMPLQSPGMVFPPQQPAFHPMGQPMLTPPPMMMPPTYMTAPHHKSHRHRSSHPHSRSRSQQPSVYYSMVSPPVSPGYQYAYPQMVGGGHPGYVMMQPQHHYTGRQMPLMSDLPQPTRSAPPNVTTFSVPPANQASGGYFQLHPNSAGPSSAFSSPASTPFSPPEMDWSYGIASPSHSVMSASTGTVSMTAPPSPHYFTGIPQYQGIHSAMASPTYIPGPSQPAEPLIVPPSLHQRVYDLSRGSKNYLRRSVG</sequence>
<organism evidence="2 3">
    <name type="scientific">Galerina marginata (strain CBS 339.88)</name>
    <dbReference type="NCBI Taxonomy" id="685588"/>
    <lineage>
        <taxon>Eukaryota</taxon>
        <taxon>Fungi</taxon>
        <taxon>Dikarya</taxon>
        <taxon>Basidiomycota</taxon>
        <taxon>Agaricomycotina</taxon>
        <taxon>Agaricomycetes</taxon>
        <taxon>Agaricomycetidae</taxon>
        <taxon>Agaricales</taxon>
        <taxon>Agaricineae</taxon>
        <taxon>Strophariaceae</taxon>
        <taxon>Galerina</taxon>
    </lineage>
</organism>
<evidence type="ECO:0000256" key="1">
    <source>
        <dbReference type="SAM" id="MobiDB-lite"/>
    </source>
</evidence>
<gene>
    <name evidence="2" type="ORF">GALMADRAFT_300678</name>
</gene>
<dbReference type="OrthoDB" id="2976199at2759"/>
<dbReference type="HOGENOM" id="CLU_888685_0_0_1"/>
<keyword evidence="3" id="KW-1185">Reference proteome</keyword>
<dbReference type="EMBL" id="KL142367">
    <property type="protein sequence ID" value="KDR84929.1"/>
    <property type="molecule type" value="Genomic_DNA"/>
</dbReference>
<proteinExistence type="predicted"/>
<dbReference type="Proteomes" id="UP000027222">
    <property type="component" value="Unassembled WGS sequence"/>
</dbReference>
<feature type="compositionally biased region" description="Polar residues" evidence="1">
    <location>
        <begin position="24"/>
        <end position="33"/>
    </location>
</feature>
<feature type="compositionally biased region" description="Pro residues" evidence="1">
    <location>
        <begin position="68"/>
        <end position="79"/>
    </location>
</feature>
<evidence type="ECO:0000313" key="3">
    <source>
        <dbReference type="Proteomes" id="UP000027222"/>
    </source>
</evidence>
<accession>A0A067TY79</accession>
<feature type="region of interest" description="Disordered" evidence="1">
    <location>
        <begin position="24"/>
        <end position="127"/>
    </location>
</feature>